<reference evidence="2 3" key="1">
    <citation type="submission" date="2019-12" db="EMBL/GenBank/DDBJ databases">
        <authorList>
            <person name="Sun J.-Q."/>
        </authorList>
    </citation>
    <scope>NUCLEOTIDE SEQUENCE [LARGE SCALE GENOMIC DNA]</scope>
    <source>
        <strain evidence="2 3">JCM 17928</strain>
    </source>
</reference>
<dbReference type="Proteomes" id="UP000433945">
    <property type="component" value="Unassembled WGS sequence"/>
</dbReference>
<keyword evidence="3" id="KW-1185">Reference proteome</keyword>
<keyword evidence="1" id="KW-0812">Transmembrane</keyword>
<feature type="transmembrane region" description="Helical" evidence="1">
    <location>
        <begin position="125"/>
        <end position="143"/>
    </location>
</feature>
<feature type="transmembrane region" description="Helical" evidence="1">
    <location>
        <begin position="96"/>
        <end position="119"/>
    </location>
</feature>
<proteinExistence type="predicted"/>
<comment type="caution">
    <text evidence="2">The sequence shown here is derived from an EMBL/GenBank/DDBJ whole genome shotgun (WGS) entry which is preliminary data.</text>
</comment>
<evidence type="ECO:0000313" key="2">
    <source>
        <dbReference type="EMBL" id="MUV05323.1"/>
    </source>
</evidence>
<name>A0A6N8HI33_9FLAO</name>
<keyword evidence="1" id="KW-0472">Membrane</keyword>
<keyword evidence="1" id="KW-1133">Transmembrane helix</keyword>
<sequence>MKTNYLFPHKLKRISGIIFLLTFIFLVIIFFFDRGTFEFRSKTFAFIGAKELSEKFFFSIIEDSITDEILMLFVIPAGIIYAFSKERYEDEMVASVRLHSLAWSTIINYSIILICYTFIYGMPFLDVLMGAMLSQLLIFILLFRYNIYKLNKAGTDEE</sequence>
<accession>A0A6N8HI33</accession>
<dbReference type="EMBL" id="WOWP01000062">
    <property type="protein sequence ID" value="MUV05323.1"/>
    <property type="molecule type" value="Genomic_DNA"/>
</dbReference>
<protein>
    <submittedName>
        <fullName evidence="2">Uncharacterized protein</fullName>
    </submittedName>
</protein>
<dbReference type="OrthoDB" id="894278at2"/>
<dbReference type="AlphaFoldDB" id="A0A6N8HI33"/>
<evidence type="ECO:0000256" key="1">
    <source>
        <dbReference type="SAM" id="Phobius"/>
    </source>
</evidence>
<feature type="transmembrane region" description="Helical" evidence="1">
    <location>
        <begin position="65"/>
        <end position="84"/>
    </location>
</feature>
<dbReference type="RefSeq" id="WP_157484586.1">
    <property type="nucleotide sequence ID" value="NZ_JAZDQD010000002.1"/>
</dbReference>
<organism evidence="2 3">
    <name type="scientific">Flavobacterium rakeshii</name>
    <dbReference type="NCBI Taxonomy" id="1038845"/>
    <lineage>
        <taxon>Bacteria</taxon>
        <taxon>Pseudomonadati</taxon>
        <taxon>Bacteroidota</taxon>
        <taxon>Flavobacteriia</taxon>
        <taxon>Flavobacteriales</taxon>
        <taxon>Flavobacteriaceae</taxon>
        <taxon>Flavobacterium</taxon>
    </lineage>
</organism>
<evidence type="ECO:0000313" key="3">
    <source>
        <dbReference type="Proteomes" id="UP000433945"/>
    </source>
</evidence>
<gene>
    <name evidence="2" type="ORF">GN157_16535</name>
</gene>
<feature type="transmembrane region" description="Helical" evidence="1">
    <location>
        <begin position="12"/>
        <end position="32"/>
    </location>
</feature>